<dbReference type="Gene3D" id="3.40.250.10">
    <property type="entry name" value="Rhodanese-like domain"/>
    <property type="match status" value="1"/>
</dbReference>
<dbReference type="InterPro" id="IPR058840">
    <property type="entry name" value="AAA_SelU"/>
</dbReference>
<dbReference type="Pfam" id="PF26341">
    <property type="entry name" value="AAA_SelU"/>
    <property type="match status" value="1"/>
</dbReference>
<evidence type="ECO:0000313" key="3">
    <source>
        <dbReference type="Proteomes" id="UP001165082"/>
    </source>
</evidence>
<protein>
    <recommendedName>
        <fullName evidence="1">tRNA 2-selenouridine synthase AAA domain-containing protein</fullName>
    </recommendedName>
</protein>
<dbReference type="Proteomes" id="UP001165082">
    <property type="component" value="Unassembled WGS sequence"/>
</dbReference>
<dbReference type="AlphaFoldDB" id="A0A9W7ASB3"/>
<dbReference type="InterPro" id="IPR017582">
    <property type="entry name" value="SelU"/>
</dbReference>
<dbReference type="InterPro" id="IPR036873">
    <property type="entry name" value="Rhodanese-like_dom_sf"/>
</dbReference>
<dbReference type="PANTHER" id="PTHR30401:SF0">
    <property type="entry name" value="TRNA 2-SELENOURIDINE SYNTHASE"/>
    <property type="match status" value="1"/>
</dbReference>
<reference evidence="2" key="1">
    <citation type="submission" date="2022-07" db="EMBL/GenBank/DDBJ databases">
        <title>Genome analysis of Parmales, a sister group of diatoms, reveals the evolutionary specialization of diatoms from phago-mixotrophs to photoautotrophs.</title>
        <authorList>
            <person name="Ban H."/>
            <person name="Sato S."/>
            <person name="Yoshikawa S."/>
            <person name="Kazumasa Y."/>
            <person name="Nakamura Y."/>
            <person name="Ichinomiya M."/>
            <person name="Saitoh K."/>
            <person name="Sato N."/>
            <person name="Blanc-Mathieu R."/>
            <person name="Endo H."/>
            <person name="Kuwata A."/>
            <person name="Ogata H."/>
        </authorList>
    </citation>
    <scope>NUCLEOTIDE SEQUENCE</scope>
</reference>
<dbReference type="InterPro" id="IPR025662">
    <property type="entry name" value="Sigma_54_int_dom_ATP-bd_1"/>
</dbReference>
<dbReference type="GO" id="GO:0002098">
    <property type="term" value="P:tRNA wobble uridine modification"/>
    <property type="evidence" value="ECO:0007669"/>
    <property type="project" value="InterPro"/>
</dbReference>
<evidence type="ECO:0000259" key="1">
    <source>
        <dbReference type="Pfam" id="PF26341"/>
    </source>
</evidence>
<evidence type="ECO:0000313" key="2">
    <source>
        <dbReference type="EMBL" id="GMH74198.1"/>
    </source>
</evidence>
<comment type="caution">
    <text evidence="2">The sequence shown here is derived from an EMBL/GenBank/DDBJ whole genome shotgun (WGS) entry which is preliminary data.</text>
</comment>
<name>A0A9W7ASB3_9STRA</name>
<dbReference type="PROSITE" id="PS00675">
    <property type="entry name" value="SIGMA54_INTERACT_1"/>
    <property type="match status" value="1"/>
</dbReference>
<dbReference type="GO" id="GO:0043828">
    <property type="term" value="F:tRNA 2-selenouridine synthase activity"/>
    <property type="evidence" value="ECO:0007669"/>
    <property type="project" value="InterPro"/>
</dbReference>
<dbReference type="EMBL" id="BRXZ01002979">
    <property type="protein sequence ID" value="GMH74198.1"/>
    <property type="molecule type" value="Genomic_DNA"/>
</dbReference>
<organism evidence="2 3">
    <name type="scientific">Triparma retinervis</name>
    <dbReference type="NCBI Taxonomy" id="2557542"/>
    <lineage>
        <taxon>Eukaryota</taxon>
        <taxon>Sar</taxon>
        <taxon>Stramenopiles</taxon>
        <taxon>Ochrophyta</taxon>
        <taxon>Bolidophyceae</taxon>
        <taxon>Parmales</taxon>
        <taxon>Triparmaceae</taxon>
        <taxon>Triparma</taxon>
    </lineage>
</organism>
<accession>A0A9W7ASB3</accession>
<dbReference type="PANTHER" id="PTHR30401">
    <property type="entry name" value="TRNA 2-SELENOURIDINE SYNTHASE"/>
    <property type="match status" value="1"/>
</dbReference>
<sequence length="330" mass="36704">MSGLQSNTAKESRIASWVEHACLNPTGSYLFCFRGGLRSQTAALWIRESTGGSVSVPIVVGGAKAMRRFLVDELEANVQLTDLVLIRGETGSGKTRIIEALGETRSIDLEGTARHRGSAFGRMPEYTDQISQVDFENGLSISLMRLLDAAGDDDNGATATTTKPARVYVEDESHRIGMVTIPPPLFHKMSTCESYVTVTATMDERIDNIIDDYVVDLRRRYVAMYGAELGPKMHRDRMVGDLERIRKGKLGGKKRHAAVVEIMARAFDEFDEFDESTGGDTGVHREWIGTLLKEYYDPMYQHQAQAGKGEEVFRGSKEEVIKWALEENAK</sequence>
<feature type="domain" description="tRNA 2-selenouridine synthase AAA" evidence="1">
    <location>
        <begin position="82"/>
        <end position="327"/>
    </location>
</feature>
<gene>
    <name evidence="2" type="ORF">TrRE_jg7729</name>
</gene>
<keyword evidence="3" id="KW-1185">Reference proteome</keyword>
<proteinExistence type="predicted"/>
<dbReference type="OrthoDB" id="566238at2759"/>